<comment type="similarity">
    <text evidence="2">Belongs to the methyltransferase superfamily. L-isoaspartyl/D-aspartyl protein methyltransferase family.</text>
</comment>
<dbReference type="PROSITE" id="PS50048">
    <property type="entry name" value="ZN2_CY6_FUNGAL_2"/>
    <property type="match status" value="1"/>
</dbReference>
<dbReference type="NCBIfam" id="TIGR00080">
    <property type="entry name" value="pimt"/>
    <property type="match status" value="1"/>
</dbReference>
<dbReference type="GO" id="GO:0003677">
    <property type="term" value="F:DNA binding"/>
    <property type="evidence" value="ECO:0007669"/>
    <property type="project" value="InterPro"/>
</dbReference>
<dbReference type="CDD" id="cd12148">
    <property type="entry name" value="fungal_TF_MHR"/>
    <property type="match status" value="1"/>
</dbReference>
<proteinExistence type="inferred from homology"/>
<accession>R9AIU6</accession>
<dbReference type="AlphaFoldDB" id="R9AIU6"/>
<dbReference type="eggNOG" id="KOG1661">
    <property type="taxonomic scope" value="Eukaryota"/>
</dbReference>
<dbReference type="GO" id="GO:0004719">
    <property type="term" value="F:protein-L-isoaspartate (D-aspartate) O-methyltransferase activity"/>
    <property type="evidence" value="ECO:0007669"/>
    <property type="project" value="InterPro"/>
</dbReference>
<keyword evidence="8" id="KW-1185">Reference proteome</keyword>
<dbReference type="GeneID" id="20376663"/>
<dbReference type="SUPFAM" id="SSF57701">
    <property type="entry name" value="Zn2/Cys6 DNA-binding domain"/>
    <property type="match status" value="1"/>
</dbReference>
<dbReference type="GO" id="GO:0000981">
    <property type="term" value="F:DNA-binding transcription factor activity, RNA polymerase II-specific"/>
    <property type="evidence" value="ECO:0007669"/>
    <property type="project" value="InterPro"/>
</dbReference>
<evidence type="ECO:0000256" key="2">
    <source>
        <dbReference type="ARBA" id="ARBA00005369"/>
    </source>
</evidence>
<dbReference type="InterPro" id="IPR029063">
    <property type="entry name" value="SAM-dependent_MTases_sf"/>
</dbReference>
<dbReference type="Gene3D" id="4.10.240.10">
    <property type="entry name" value="Zn(2)-C6 fungal-type DNA-binding domain"/>
    <property type="match status" value="1"/>
</dbReference>
<sequence>MSSAIFQTADAATGTSEIKPKKTRNRQALSCTECKRRKIKCDREHPCGACKKRGEQYKCIWEEKPASKPGKSSAASSDDVSCLREQLSDTQACLHALANFLRFSGIPIPQNIFDSIGVTTSPSSTGILADMDFENEETAAAFTLEGIAMGRKPDESFNDEAALLRRKRTDSIGSVGRRTVQDTPIPSNSSTSVPVYCDPPSITTSLDHTSTPLATFPFTPKPEQITMTKDILQYLPNKHKADILVSFYIQHLEWFHKPLHVPTFLSDYAHYWQEMSVGFAYDNIDSKWMALYASVLCVATHFGGEYYYTGGFAFSNPDVETRNEKEADTYYQISRSALSQSDFLINHSIEAIQTIIILGLYLHNKNQTETHLILMSTAIKMAQLMGLSRIPDEIPGGEAEGDVLEREMGRRLWHSLVFQDSFNASASSYSYAIHVDQMTTSVPANADDEGLVRQKEINCQPDSVWTDMSYFRSKLQFANITRKIVDTLNRDSKGSYAFVIEMDAEYRAALDRIPTFLRLDLAEYDAAVLSMKPCRAWERLMMSFTIHNRLMRLHRGYMTEGYTNREYAYSTQACVASAKTLLELMKEGQKYNWPASRWWVVLIQCWTASVVILIDLFHTVDTIEADEKSKEVGETLMIFRDIQHTSTVAKKAVLTLDRLLQEDKQRRGDGVPAKKRRISVEGFTPVGLAPNFPGLHGDTATPRQPQNMLDSVFTSPVDGGRTVWENMFMKELDFLNDSNVDVNWKFDEAWLCSAKTNVELIKNLRSSNLIHSDIVANAMKKVDRAHYVRIKAAAYEDSPQSIGHSATISAPHMHAHATENLLSLLQPGYKVLDVGSGSGYSCAVFHQLIGNNGTVVGIDHIEQLVENSVDNLKRDGLEDAINSGAIKMIAGDGRQGVAEHGPYNAIHVGAAAPRMPDVLIDQLATPGRMFVPVEKTGGYGQSIWQVDKDENGIVHKEELFPVMYVPLTERELQR</sequence>
<dbReference type="EMBL" id="KE007228">
    <property type="protein sequence ID" value="EOR02035.1"/>
    <property type="molecule type" value="Genomic_DNA"/>
</dbReference>
<dbReference type="CDD" id="cd00067">
    <property type="entry name" value="GAL4"/>
    <property type="match status" value="1"/>
</dbReference>
<evidence type="ECO:0000256" key="1">
    <source>
        <dbReference type="ARBA" id="ARBA00004123"/>
    </source>
</evidence>
<dbReference type="InterPro" id="IPR036864">
    <property type="entry name" value="Zn2-C6_fun-type_DNA-bd_sf"/>
</dbReference>
<dbReference type="Proteomes" id="UP000014064">
    <property type="component" value="Unassembled WGS sequence"/>
</dbReference>
<dbReference type="Pfam" id="PF01135">
    <property type="entry name" value="PCMT"/>
    <property type="match status" value="1"/>
</dbReference>
<comment type="subcellular location">
    <subcellularLocation>
        <location evidence="1">Nucleus</location>
    </subcellularLocation>
</comment>
<organism evidence="7 8">
    <name type="scientific">Wallemia ichthyophaga (strain EXF-994 / CBS 113033)</name>
    <dbReference type="NCBI Taxonomy" id="1299270"/>
    <lineage>
        <taxon>Eukaryota</taxon>
        <taxon>Fungi</taxon>
        <taxon>Dikarya</taxon>
        <taxon>Basidiomycota</taxon>
        <taxon>Wallemiomycotina</taxon>
        <taxon>Wallemiomycetes</taxon>
        <taxon>Wallemiales</taxon>
        <taxon>Wallemiaceae</taxon>
        <taxon>Wallemia</taxon>
    </lineage>
</organism>
<evidence type="ECO:0000256" key="4">
    <source>
        <dbReference type="ARBA" id="ARBA00023242"/>
    </source>
</evidence>
<evidence type="ECO:0000256" key="5">
    <source>
        <dbReference type="SAM" id="MobiDB-lite"/>
    </source>
</evidence>
<evidence type="ECO:0000313" key="8">
    <source>
        <dbReference type="Proteomes" id="UP000014064"/>
    </source>
</evidence>
<keyword evidence="3" id="KW-0479">Metal-binding</keyword>
<dbReference type="Gene3D" id="3.40.50.150">
    <property type="entry name" value="Vaccinia Virus protein VP39"/>
    <property type="match status" value="1"/>
</dbReference>
<evidence type="ECO:0000256" key="3">
    <source>
        <dbReference type="ARBA" id="ARBA00022723"/>
    </source>
</evidence>
<dbReference type="SMART" id="SM00906">
    <property type="entry name" value="Fungal_trans"/>
    <property type="match status" value="1"/>
</dbReference>
<keyword evidence="7" id="KW-0808">Transferase</keyword>
<dbReference type="Pfam" id="PF04082">
    <property type="entry name" value="Fungal_trans"/>
    <property type="match status" value="1"/>
</dbReference>
<dbReference type="HOGENOM" id="CLU_304868_0_0_1"/>
<dbReference type="PROSITE" id="PS00463">
    <property type="entry name" value="ZN2_CY6_FUNGAL_1"/>
    <property type="match status" value="1"/>
</dbReference>
<evidence type="ECO:0000313" key="7">
    <source>
        <dbReference type="EMBL" id="EOR02035.1"/>
    </source>
</evidence>
<gene>
    <name evidence="7" type="ORF">J056_003711</name>
</gene>
<name>R9AIU6_WALI9</name>
<dbReference type="Pfam" id="PF00172">
    <property type="entry name" value="Zn_clus"/>
    <property type="match status" value="1"/>
</dbReference>
<dbReference type="GO" id="GO:0005634">
    <property type="term" value="C:nucleus"/>
    <property type="evidence" value="ECO:0007669"/>
    <property type="project" value="UniProtKB-SubCell"/>
</dbReference>
<dbReference type="KEGG" id="wic:J056_003711"/>
<dbReference type="SUPFAM" id="SSF53335">
    <property type="entry name" value="S-adenosyl-L-methionine-dependent methyltransferases"/>
    <property type="match status" value="1"/>
</dbReference>
<reference evidence="8" key="1">
    <citation type="journal article" date="2013" name="BMC Genomics">
        <title>Genome and transcriptome sequencing of the halophilic fungus Wallemia ichthyophaga: haloadaptations present and absent.</title>
        <authorList>
            <person name="Zajc J."/>
            <person name="Liu Y."/>
            <person name="Dai W."/>
            <person name="Yang Z."/>
            <person name="Hu J."/>
            <person name="Gostincar C."/>
            <person name="Gunde-Cimerman N."/>
        </authorList>
    </citation>
    <scope>NUCLEOTIDE SEQUENCE [LARGE SCALE GENOMIC DNA]</scope>
    <source>
        <strain evidence="8">EXF-994 / CBS 113033</strain>
    </source>
</reference>
<dbReference type="OrthoDB" id="3362851at2759"/>
<dbReference type="InterPro" id="IPR007219">
    <property type="entry name" value="XnlR_reg_dom"/>
</dbReference>
<dbReference type="STRING" id="1299270.R9AIU6"/>
<dbReference type="GO" id="GO:0008270">
    <property type="term" value="F:zinc ion binding"/>
    <property type="evidence" value="ECO:0007669"/>
    <property type="project" value="InterPro"/>
</dbReference>
<feature type="domain" description="Zn(2)-C6 fungal-type" evidence="6">
    <location>
        <begin position="30"/>
        <end position="61"/>
    </location>
</feature>
<evidence type="ECO:0000259" key="6">
    <source>
        <dbReference type="PROSITE" id="PS50048"/>
    </source>
</evidence>
<dbReference type="InterPro" id="IPR050613">
    <property type="entry name" value="Sec_Metabolite_Reg"/>
</dbReference>
<dbReference type="GO" id="GO:0032259">
    <property type="term" value="P:methylation"/>
    <property type="evidence" value="ECO:0007669"/>
    <property type="project" value="UniProtKB-KW"/>
</dbReference>
<dbReference type="SMART" id="SM00066">
    <property type="entry name" value="GAL4"/>
    <property type="match status" value="1"/>
</dbReference>
<keyword evidence="7" id="KW-0489">Methyltransferase</keyword>
<dbReference type="PANTHER" id="PTHR31001:SF76">
    <property type="entry name" value="ZN(2)-C6 FUNGAL-TYPE DOMAIN-CONTAINING PROTEIN"/>
    <property type="match status" value="1"/>
</dbReference>
<keyword evidence="4" id="KW-0539">Nucleus</keyword>
<dbReference type="OMA" id="RIWWYLV"/>
<feature type="region of interest" description="Disordered" evidence="5">
    <location>
        <begin position="1"/>
        <end position="22"/>
    </location>
</feature>
<dbReference type="GO" id="GO:0006351">
    <property type="term" value="P:DNA-templated transcription"/>
    <property type="evidence" value="ECO:0007669"/>
    <property type="project" value="InterPro"/>
</dbReference>
<dbReference type="PROSITE" id="PS01279">
    <property type="entry name" value="PCMT"/>
    <property type="match status" value="1"/>
</dbReference>
<dbReference type="InterPro" id="IPR000682">
    <property type="entry name" value="PCMT"/>
</dbReference>
<protein>
    <submittedName>
        <fullName evidence="7">Protein-L-isoaspartate(D-aspartate) O-methyltransferase</fullName>
    </submittedName>
</protein>
<dbReference type="RefSeq" id="XP_009267202.1">
    <property type="nucleotide sequence ID" value="XM_009268927.1"/>
</dbReference>
<dbReference type="InterPro" id="IPR001138">
    <property type="entry name" value="Zn2Cys6_DnaBD"/>
</dbReference>
<dbReference type="PANTHER" id="PTHR31001">
    <property type="entry name" value="UNCHARACTERIZED TRANSCRIPTIONAL REGULATORY PROTEIN"/>
    <property type="match status" value="1"/>
</dbReference>